<dbReference type="STRING" id="38300.SPRI_1734"/>
<organism evidence="1">
    <name type="scientific">Streptomyces pristinaespiralis</name>
    <dbReference type="NCBI Taxonomy" id="38300"/>
    <lineage>
        <taxon>Bacteria</taxon>
        <taxon>Bacillati</taxon>
        <taxon>Actinomycetota</taxon>
        <taxon>Actinomycetes</taxon>
        <taxon>Kitasatosporales</taxon>
        <taxon>Streptomycetaceae</taxon>
        <taxon>Streptomyces</taxon>
    </lineage>
</organism>
<reference evidence="1 2" key="1">
    <citation type="submission" date="2015-08" db="EMBL/GenBank/DDBJ databases">
        <title>Genome sequence of the pristinamycin over-producing bacterium Streptomyces pristinaespiralis HCCB10218.</title>
        <authorList>
            <person name="Tian J."/>
            <person name="Yang J."/>
            <person name="Li L."/>
            <person name="Ruan L."/>
            <person name="Wei W."/>
            <person name="Zheng G."/>
            <person name="Wei Z."/>
            <person name="Yang S."/>
            <person name="Ge M."/>
            <person name="Jiang W."/>
            <person name="Lu Y."/>
        </authorList>
    </citation>
    <scope>NUCLEOTIDE SEQUENCE [LARGE SCALE GENOMIC DNA]</scope>
    <source>
        <strain evidence="1 2">HCCB 10218</strain>
    </source>
</reference>
<dbReference type="GeneID" id="97237214"/>
<dbReference type="PATRIC" id="fig|38300.4.peg.1841"/>
<dbReference type="RefSeq" id="WP_005310404.1">
    <property type="nucleotide sequence ID" value="NZ_CP011340.1"/>
</dbReference>
<dbReference type="OrthoDB" id="4323058at2"/>
<dbReference type="AlphaFoldDB" id="A0A0M4D772"/>
<gene>
    <name evidence="1" type="ORF">SPRI_1734</name>
</gene>
<dbReference type="InterPro" id="IPR025851">
    <property type="entry name" value="SUKH-4"/>
</dbReference>
<evidence type="ECO:0000313" key="2">
    <source>
        <dbReference type="Proteomes" id="UP000060513"/>
    </source>
</evidence>
<proteinExistence type="predicted"/>
<dbReference type="Pfam" id="PF14435">
    <property type="entry name" value="SUKH-4"/>
    <property type="match status" value="2"/>
</dbReference>
<protein>
    <submittedName>
        <fullName evidence="1">Uncharacterized protein</fullName>
    </submittedName>
</protein>
<dbReference type="EMBL" id="CP011340">
    <property type="protein sequence ID" value="ALC20040.1"/>
    <property type="molecule type" value="Genomic_DNA"/>
</dbReference>
<sequence>MSANTVTVPMDMLHPAITHEATRRWLTTAGLPVEGPIRFRPATGAGMRTLRQYVADEGGDSAQLDRHIAELLLIGHLCGDEGCDGDEVVLDGSTGRVFSMWLYTKSPEGAKLFPLAPSLDALVRFVSAVCEFASLRGAFAALAGRTGAEAVAEASALLMSVFTDEEWGESGWGSAGDPAGWEYAVPAFWRMIAVIRPMALIAGPGQGLRLELPKGLLDEEFGADGIVRVAPSEIPAALTHEPTRRFLTDVGLPRDAQMFCMDPEDLLVPLPDDRERSKQNPAHQHLWNGSDTLPPDAEHLLVLGGLMHDFTVLLDGRTGEVHYAEYDADRVVPVNADVSTLAFTVWLHNRERQIDEEHDFTDDFYYPLAVTMTDTLAAVDPVACLPARGPDDFRYWPEVFHDCAGGVL</sequence>
<dbReference type="OMA" id="YWPEVFH"/>
<dbReference type="KEGG" id="spri:SPRI_1734"/>
<name>A0A0M4D772_STRPR</name>
<evidence type="ECO:0000313" key="1">
    <source>
        <dbReference type="EMBL" id="ALC20040.1"/>
    </source>
</evidence>
<accession>A0A0M4D772</accession>
<dbReference type="Proteomes" id="UP000060513">
    <property type="component" value="Chromosome"/>
</dbReference>